<name>A0ABR3SZ66_9PEZI</name>
<keyword evidence="4" id="KW-0456">Lyase</keyword>
<dbReference type="Gene3D" id="3.90.1590.10">
    <property type="entry name" value="glutathione-dependent formaldehyde- activating enzyme (gfa)"/>
    <property type="match status" value="1"/>
</dbReference>
<proteinExistence type="inferred from homology"/>
<protein>
    <recommendedName>
        <fullName evidence="6">CENP-V/GFA domain-containing protein</fullName>
    </recommendedName>
</protein>
<sequence length="226" mass="26684">MHKHQSRGQETEGLSEWKKRAPYRVHDPNEKFDVKYEANCHCGRVKYQLSRIEPLDSKLCHCTTCQTQHGKAHCLDTHRIDADWHGNTAAPFQWAAIFHKEDINFVNGHHDLEWYDPTDKSIEHKLPCKVRCSYCHSPIMDEGRNMILLFPSLIHLKTDEDRAHFKPRCHMFYGQRVMDVPDGLPKWDGLSKESNLIEDSPPDKVKELERKREKEREERFQKGENK</sequence>
<dbReference type="Pfam" id="PF04828">
    <property type="entry name" value="GFA"/>
    <property type="match status" value="1"/>
</dbReference>
<reference evidence="7 8" key="1">
    <citation type="submission" date="2024-02" db="EMBL/GenBank/DDBJ databases">
        <title>De novo assembly and annotation of 12 fungi associated with fruit tree decline syndrome in Ontario, Canada.</title>
        <authorList>
            <person name="Sulman M."/>
            <person name="Ellouze W."/>
            <person name="Ilyukhin E."/>
        </authorList>
    </citation>
    <scope>NUCLEOTIDE SEQUENCE [LARGE SCALE GENOMIC DNA]</scope>
    <source>
        <strain evidence="7 8">M1-105</strain>
    </source>
</reference>
<dbReference type="PANTHER" id="PTHR33337">
    <property type="entry name" value="GFA DOMAIN-CONTAINING PROTEIN"/>
    <property type="match status" value="1"/>
</dbReference>
<keyword evidence="3" id="KW-0862">Zinc</keyword>
<comment type="similarity">
    <text evidence="1">Belongs to the Gfa family.</text>
</comment>
<dbReference type="InterPro" id="IPR006913">
    <property type="entry name" value="CENP-V/GFA"/>
</dbReference>
<dbReference type="InterPro" id="IPR011057">
    <property type="entry name" value="Mss4-like_sf"/>
</dbReference>
<feature type="domain" description="CENP-V/GFA" evidence="6">
    <location>
        <begin position="36"/>
        <end position="188"/>
    </location>
</feature>
<evidence type="ECO:0000313" key="8">
    <source>
        <dbReference type="Proteomes" id="UP001521116"/>
    </source>
</evidence>
<keyword evidence="8" id="KW-1185">Reference proteome</keyword>
<dbReference type="PROSITE" id="PS51891">
    <property type="entry name" value="CENP_V_GFA"/>
    <property type="match status" value="1"/>
</dbReference>
<dbReference type="PANTHER" id="PTHR33337:SF40">
    <property type="entry name" value="CENP-V_GFA DOMAIN-CONTAINING PROTEIN-RELATED"/>
    <property type="match status" value="1"/>
</dbReference>
<evidence type="ECO:0000256" key="2">
    <source>
        <dbReference type="ARBA" id="ARBA00022723"/>
    </source>
</evidence>
<dbReference type="Proteomes" id="UP001521116">
    <property type="component" value="Unassembled WGS sequence"/>
</dbReference>
<evidence type="ECO:0000256" key="4">
    <source>
        <dbReference type="ARBA" id="ARBA00023239"/>
    </source>
</evidence>
<evidence type="ECO:0000256" key="3">
    <source>
        <dbReference type="ARBA" id="ARBA00022833"/>
    </source>
</evidence>
<accession>A0ABR3SZ66</accession>
<keyword evidence="2" id="KW-0479">Metal-binding</keyword>
<feature type="compositionally biased region" description="Basic and acidic residues" evidence="5">
    <location>
        <begin position="201"/>
        <end position="226"/>
    </location>
</feature>
<evidence type="ECO:0000313" key="7">
    <source>
        <dbReference type="EMBL" id="KAL1632618.1"/>
    </source>
</evidence>
<organism evidence="7 8">
    <name type="scientific">Neofusicoccum ribis</name>
    <dbReference type="NCBI Taxonomy" id="45134"/>
    <lineage>
        <taxon>Eukaryota</taxon>
        <taxon>Fungi</taxon>
        <taxon>Dikarya</taxon>
        <taxon>Ascomycota</taxon>
        <taxon>Pezizomycotina</taxon>
        <taxon>Dothideomycetes</taxon>
        <taxon>Dothideomycetes incertae sedis</taxon>
        <taxon>Botryosphaeriales</taxon>
        <taxon>Botryosphaeriaceae</taxon>
        <taxon>Neofusicoccum</taxon>
    </lineage>
</organism>
<feature type="region of interest" description="Disordered" evidence="5">
    <location>
        <begin position="191"/>
        <end position="226"/>
    </location>
</feature>
<dbReference type="EMBL" id="JAJVDC020000028">
    <property type="protein sequence ID" value="KAL1632618.1"/>
    <property type="molecule type" value="Genomic_DNA"/>
</dbReference>
<evidence type="ECO:0000256" key="5">
    <source>
        <dbReference type="SAM" id="MobiDB-lite"/>
    </source>
</evidence>
<dbReference type="SUPFAM" id="SSF51316">
    <property type="entry name" value="Mss4-like"/>
    <property type="match status" value="1"/>
</dbReference>
<gene>
    <name evidence="7" type="ORF">SLS56_003517</name>
</gene>
<comment type="caution">
    <text evidence="7">The sequence shown here is derived from an EMBL/GenBank/DDBJ whole genome shotgun (WGS) entry which is preliminary data.</text>
</comment>
<evidence type="ECO:0000256" key="1">
    <source>
        <dbReference type="ARBA" id="ARBA00005495"/>
    </source>
</evidence>
<evidence type="ECO:0000259" key="6">
    <source>
        <dbReference type="PROSITE" id="PS51891"/>
    </source>
</evidence>